<protein>
    <submittedName>
        <fullName evidence="3">ROK family protein</fullName>
    </submittedName>
</protein>
<proteinExistence type="inferred from homology"/>
<sequence>MHEAQAVPSVDSTIMLRVLRTLAQHPGLTRAEIAAGVGASRPTVSTALRLLEDRGFLEQRIVPGSATERRTGRPPMRVFLAGSAASSVGLEITRTELGAGMFDISGRLLAHARLPVRGGENGEALLDDAAALVRELLAQNAGSTAYVLGVGVAVAAPIDHDGHLVDDVSLTHWHGVDLAGGLEERLRLPVTIENDANAAALAEHRFGAGRSCADLLYLRLSPGVGAGLILDNRLYRGASGIAGELGHVTVEPAGALCSCGGRGCLETVASPLVLEDELRGVKGGAWATLGEHGDRHVRRLLADAGLAVGTAIAAAVNLLNPARVIVGGQLADGGPVLFDAIDAGLARDAISPAMARARVVPGALGAQAPVLGAATALISRELEALVTPVAVA</sequence>
<evidence type="ECO:0000313" key="4">
    <source>
        <dbReference type="Proteomes" id="UP001147700"/>
    </source>
</evidence>
<dbReference type="CDD" id="cd00090">
    <property type="entry name" value="HTH_ARSR"/>
    <property type="match status" value="1"/>
</dbReference>
<dbReference type="InterPro" id="IPR000600">
    <property type="entry name" value="ROK"/>
</dbReference>
<dbReference type="RefSeq" id="WP_202953425.1">
    <property type="nucleotide sequence ID" value="NZ_JAPCID010000019.1"/>
</dbReference>
<evidence type="ECO:0000256" key="1">
    <source>
        <dbReference type="ARBA" id="ARBA00006479"/>
    </source>
</evidence>
<dbReference type="SUPFAM" id="SSF53067">
    <property type="entry name" value="Actin-like ATPase domain"/>
    <property type="match status" value="1"/>
</dbReference>
<dbReference type="EMBL" id="JAPCID010000019">
    <property type="protein sequence ID" value="MDA0138860.1"/>
    <property type="molecule type" value="Genomic_DNA"/>
</dbReference>
<dbReference type="PROSITE" id="PS01125">
    <property type="entry name" value="ROK"/>
    <property type="match status" value="1"/>
</dbReference>
<dbReference type="PANTHER" id="PTHR18964:SF173">
    <property type="entry name" value="GLUCOKINASE"/>
    <property type="match status" value="1"/>
</dbReference>
<gene>
    <name evidence="3" type="ORF">OJ962_15260</name>
</gene>
<reference evidence="3" key="1">
    <citation type="submission" date="2022-10" db="EMBL/GenBank/DDBJ databases">
        <title>The WGS of Solirubrobacter sp. CPCC 204708.</title>
        <authorList>
            <person name="Jiang Z."/>
        </authorList>
    </citation>
    <scope>NUCLEOTIDE SEQUENCE</scope>
    <source>
        <strain evidence="3">CPCC 204708</strain>
    </source>
</reference>
<dbReference type="InterPro" id="IPR036390">
    <property type="entry name" value="WH_DNA-bd_sf"/>
</dbReference>
<accession>A0ABT4RK44</accession>
<comment type="similarity">
    <text evidence="1">Belongs to the ROK (NagC/XylR) family.</text>
</comment>
<evidence type="ECO:0000313" key="3">
    <source>
        <dbReference type="EMBL" id="MDA0138860.1"/>
    </source>
</evidence>
<dbReference type="Gene3D" id="3.30.420.40">
    <property type="match status" value="2"/>
</dbReference>
<dbReference type="Gene3D" id="1.10.10.10">
    <property type="entry name" value="Winged helix-like DNA-binding domain superfamily/Winged helix DNA-binding domain"/>
    <property type="match status" value="1"/>
</dbReference>
<dbReference type="InterPro" id="IPR036388">
    <property type="entry name" value="WH-like_DNA-bd_sf"/>
</dbReference>
<evidence type="ECO:0000259" key="2">
    <source>
        <dbReference type="SMART" id="SM00419"/>
    </source>
</evidence>
<organism evidence="3 4">
    <name type="scientific">Solirubrobacter deserti</name>
    <dbReference type="NCBI Taxonomy" id="2282478"/>
    <lineage>
        <taxon>Bacteria</taxon>
        <taxon>Bacillati</taxon>
        <taxon>Actinomycetota</taxon>
        <taxon>Thermoleophilia</taxon>
        <taxon>Solirubrobacterales</taxon>
        <taxon>Solirubrobacteraceae</taxon>
        <taxon>Solirubrobacter</taxon>
    </lineage>
</organism>
<name>A0ABT4RK44_9ACTN</name>
<dbReference type="InterPro" id="IPR012318">
    <property type="entry name" value="HTH_CRP"/>
</dbReference>
<dbReference type="PANTHER" id="PTHR18964">
    <property type="entry name" value="ROK (REPRESSOR, ORF, KINASE) FAMILY"/>
    <property type="match status" value="1"/>
</dbReference>
<dbReference type="SUPFAM" id="SSF46785">
    <property type="entry name" value="Winged helix' DNA-binding domain"/>
    <property type="match status" value="1"/>
</dbReference>
<dbReference type="InterPro" id="IPR049874">
    <property type="entry name" value="ROK_cs"/>
</dbReference>
<dbReference type="Pfam" id="PF00480">
    <property type="entry name" value="ROK"/>
    <property type="match status" value="1"/>
</dbReference>
<dbReference type="Proteomes" id="UP001147700">
    <property type="component" value="Unassembled WGS sequence"/>
</dbReference>
<dbReference type="SMART" id="SM00419">
    <property type="entry name" value="HTH_CRP"/>
    <property type="match status" value="1"/>
</dbReference>
<comment type="caution">
    <text evidence="3">The sequence shown here is derived from an EMBL/GenBank/DDBJ whole genome shotgun (WGS) entry which is preliminary data.</text>
</comment>
<feature type="domain" description="HTH crp-type" evidence="2">
    <location>
        <begin position="19"/>
        <end position="80"/>
    </location>
</feature>
<dbReference type="InterPro" id="IPR011991">
    <property type="entry name" value="ArsR-like_HTH"/>
</dbReference>
<dbReference type="InterPro" id="IPR043129">
    <property type="entry name" value="ATPase_NBD"/>
</dbReference>
<dbReference type="Pfam" id="PF13412">
    <property type="entry name" value="HTH_24"/>
    <property type="match status" value="1"/>
</dbReference>
<keyword evidence="4" id="KW-1185">Reference proteome</keyword>